<dbReference type="InterPro" id="IPR000644">
    <property type="entry name" value="CBS_dom"/>
</dbReference>
<keyword evidence="1 2" id="KW-0129">CBS domain</keyword>
<dbReference type="PROSITE" id="PS51371">
    <property type="entry name" value="CBS"/>
    <property type="match status" value="2"/>
</dbReference>
<dbReference type="PANTHER" id="PTHR43080">
    <property type="entry name" value="CBS DOMAIN-CONTAINING PROTEIN CBSX3, MITOCHONDRIAL"/>
    <property type="match status" value="1"/>
</dbReference>
<dbReference type="Pfam" id="PF00571">
    <property type="entry name" value="CBS"/>
    <property type="match status" value="2"/>
</dbReference>
<evidence type="ECO:0000259" key="3">
    <source>
        <dbReference type="PROSITE" id="PS51371"/>
    </source>
</evidence>
<reference evidence="4 5" key="1">
    <citation type="submission" date="2017-09" db="EMBL/GenBank/DDBJ databases">
        <title>Depth-based differentiation of microbial function through sediment-hosted aquifers and enrichment of novel symbionts in the deep terrestrial subsurface.</title>
        <authorList>
            <person name="Probst A.J."/>
            <person name="Ladd B."/>
            <person name="Jarett J.K."/>
            <person name="Geller-Mcgrath D.E."/>
            <person name="Sieber C.M."/>
            <person name="Emerson J.B."/>
            <person name="Anantharaman K."/>
            <person name="Thomas B.C."/>
            <person name="Malmstrom R."/>
            <person name="Stieglmeier M."/>
            <person name="Klingl A."/>
            <person name="Woyke T."/>
            <person name="Ryan C.M."/>
            <person name="Banfield J.F."/>
        </authorList>
    </citation>
    <scope>NUCLEOTIDE SEQUENCE [LARGE SCALE GENOMIC DNA]</scope>
    <source>
        <strain evidence="4">CG17_big_fil_post_rev_8_21_14_2_50_48_46</strain>
    </source>
</reference>
<feature type="domain" description="CBS" evidence="3">
    <location>
        <begin position="15"/>
        <end position="71"/>
    </location>
</feature>
<dbReference type="SMART" id="SM00116">
    <property type="entry name" value="CBS"/>
    <property type="match status" value="2"/>
</dbReference>
<name>A0A2M7G0I9_9BACT</name>
<evidence type="ECO:0000313" key="5">
    <source>
        <dbReference type="Proteomes" id="UP000231019"/>
    </source>
</evidence>
<evidence type="ECO:0000256" key="1">
    <source>
        <dbReference type="ARBA" id="ARBA00023122"/>
    </source>
</evidence>
<dbReference type="SUPFAM" id="SSF54631">
    <property type="entry name" value="CBS-domain pair"/>
    <property type="match status" value="1"/>
</dbReference>
<proteinExistence type="predicted"/>
<dbReference type="InterPro" id="IPR046342">
    <property type="entry name" value="CBS_dom_sf"/>
</dbReference>
<evidence type="ECO:0000313" key="4">
    <source>
        <dbReference type="EMBL" id="PIW15234.1"/>
    </source>
</evidence>
<dbReference type="Gene3D" id="3.10.580.10">
    <property type="entry name" value="CBS-domain"/>
    <property type="match status" value="1"/>
</dbReference>
<dbReference type="AlphaFoldDB" id="A0A2M7G0I9"/>
<feature type="domain" description="CBS" evidence="3">
    <location>
        <begin position="108"/>
        <end position="163"/>
    </location>
</feature>
<dbReference type="PANTHER" id="PTHR43080:SF2">
    <property type="entry name" value="CBS DOMAIN-CONTAINING PROTEIN"/>
    <property type="match status" value="1"/>
</dbReference>
<organism evidence="4 5">
    <name type="scientific">bacterium (Candidatus Blackallbacteria) CG17_big_fil_post_rev_8_21_14_2_50_48_46</name>
    <dbReference type="NCBI Taxonomy" id="2014261"/>
    <lineage>
        <taxon>Bacteria</taxon>
        <taxon>Candidatus Blackallbacteria</taxon>
    </lineage>
</organism>
<dbReference type="InterPro" id="IPR051257">
    <property type="entry name" value="Diverse_CBS-Domain"/>
</dbReference>
<gene>
    <name evidence="4" type="ORF">COW36_17590</name>
</gene>
<dbReference type="Proteomes" id="UP000231019">
    <property type="component" value="Unassembled WGS sequence"/>
</dbReference>
<evidence type="ECO:0000256" key="2">
    <source>
        <dbReference type="PROSITE-ProRule" id="PRU00703"/>
    </source>
</evidence>
<comment type="caution">
    <text evidence="4">The sequence shown here is derived from an EMBL/GenBank/DDBJ whole genome shotgun (WGS) entry which is preliminary data.</text>
</comment>
<dbReference type="EMBL" id="PFFQ01000053">
    <property type="protein sequence ID" value="PIW15234.1"/>
    <property type="molecule type" value="Genomic_DNA"/>
</dbReference>
<protein>
    <recommendedName>
        <fullName evidence="3">CBS domain-containing protein</fullName>
    </recommendedName>
</protein>
<accession>A0A2M7G0I9</accession>
<sequence>MSTVQLAVTSAKDLMTPAPISVRAFVTVKEAAALMVDMGIGALAVVDGENHPLGVISQTDIVRYDREKTDYPFSVSEFYERVVLDSSDKMLGELHMENVDATPVTDIMTPVVYSVTPNISAGDVIRKMLEKRVHRLFVVDDMGVLIGVISTFDILRHLEEVGV</sequence>